<dbReference type="GeneID" id="95764991"/>
<protein>
    <submittedName>
        <fullName evidence="2">NAD(P)-dependent dehydrogenase (Short-subunit alcohol dehydrogenase family)</fullName>
    </submittedName>
    <submittedName>
        <fullName evidence="1">SDR family oxidoreductase</fullName>
    </submittedName>
</protein>
<dbReference type="PANTHER" id="PTHR43544:SF12">
    <property type="entry name" value="NAD(P)-BINDING ROSSMANN-FOLD SUPERFAMILY PROTEIN"/>
    <property type="match status" value="1"/>
</dbReference>
<dbReference type="InterPro" id="IPR002347">
    <property type="entry name" value="SDR_fam"/>
</dbReference>
<reference evidence="1" key="1">
    <citation type="submission" date="2022-12" db="EMBL/GenBank/DDBJ databases">
        <title>Reference genome sequencing for broad-spectrum identification of bacterial and archaeal isolates by mass spectrometry.</title>
        <authorList>
            <person name="Sekiguchi Y."/>
            <person name="Tourlousse D.M."/>
        </authorList>
    </citation>
    <scope>NUCLEOTIDE SEQUENCE</scope>
    <source>
        <strain evidence="1">301</strain>
    </source>
</reference>
<dbReference type="EMBL" id="JAVDPY010000014">
    <property type="protein sequence ID" value="MDR6336595.1"/>
    <property type="molecule type" value="Genomic_DNA"/>
</dbReference>
<dbReference type="SUPFAM" id="SSF51735">
    <property type="entry name" value="NAD(P)-binding Rossmann-fold domains"/>
    <property type="match status" value="1"/>
</dbReference>
<dbReference type="Proteomes" id="UP001245370">
    <property type="component" value="Unassembled WGS sequence"/>
</dbReference>
<dbReference type="GO" id="GO:0005737">
    <property type="term" value="C:cytoplasm"/>
    <property type="evidence" value="ECO:0007669"/>
    <property type="project" value="TreeGrafter"/>
</dbReference>
<organism evidence="1 3">
    <name type="scientific">Xanthobacter flavus</name>
    <dbReference type="NCBI Taxonomy" id="281"/>
    <lineage>
        <taxon>Bacteria</taxon>
        <taxon>Pseudomonadati</taxon>
        <taxon>Pseudomonadota</taxon>
        <taxon>Alphaproteobacteria</taxon>
        <taxon>Hyphomicrobiales</taxon>
        <taxon>Xanthobacteraceae</taxon>
        <taxon>Xanthobacter</taxon>
    </lineage>
</organism>
<keyword evidence="4" id="KW-1185">Reference proteome</keyword>
<sequence>MRLAVVIGANGGIGSALARALEKGGVFDTVVGLSRHSPPPLDLCAEDSIAAAAAQVTAGGTPHLVLDATGLLSDADMQPEKSLRAIDPAAMARAFAINAIGPALLMKHFLPRLPRDAPAVFATLSAKVGSIGDNRLGGWYSYRASKAALNQLVRTAAIDLARTHPHAVCVALHPGTVDTRLSQPFAKVGLDTLTPEIAARDILAGLARLRPGDSGGFFDRHGQPLPF</sequence>
<dbReference type="PRINTS" id="PR00081">
    <property type="entry name" value="GDHRDH"/>
</dbReference>
<comment type="caution">
    <text evidence="1">The sequence shown here is derived from an EMBL/GenBank/DDBJ whole genome shotgun (WGS) entry which is preliminary data.</text>
</comment>
<dbReference type="InterPro" id="IPR036291">
    <property type="entry name" value="NAD(P)-bd_dom_sf"/>
</dbReference>
<evidence type="ECO:0000313" key="2">
    <source>
        <dbReference type="EMBL" id="MDR6336595.1"/>
    </source>
</evidence>
<proteinExistence type="predicted"/>
<dbReference type="Proteomes" id="UP001144397">
    <property type="component" value="Unassembled WGS sequence"/>
</dbReference>
<dbReference type="Gene3D" id="3.40.50.720">
    <property type="entry name" value="NAD(P)-binding Rossmann-like Domain"/>
    <property type="match status" value="1"/>
</dbReference>
<name>A0A9W6CR03_XANFL</name>
<evidence type="ECO:0000313" key="1">
    <source>
        <dbReference type="EMBL" id="GLI24546.1"/>
    </source>
</evidence>
<dbReference type="GO" id="GO:0016491">
    <property type="term" value="F:oxidoreductase activity"/>
    <property type="evidence" value="ECO:0007669"/>
    <property type="project" value="TreeGrafter"/>
</dbReference>
<dbReference type="RefSeq" id="WP_281809289.1">
    <property type="nucleotide sequence ID" value="NZ_BSDO01000007.1"/>
</dbReference>
<reference evidence="2 4" key="2">
    <citation type="submission" date="2023-07" db="EMBL/GenBank/DDBJ databases">
        <title>Genomic Encyclopedia of Type Strains, Phase IV (KMG-IV): sequencing the most valuable type-strain genomes for metagenomic binning, comparative biology and taxonomic classification.</title>
        <authorList>
            <person name="Goeker M."/>
        </authorList>
    </citation>
    <scope>NUCLEOTIDE SEQUENCE [LARGE SCALE GENOMIC DNA]</scope>
    <source>
        <strain evidence="2 4">DSM 338</strain>
    </source>
</reference>
<dbReference type="Pfam" id="PF00106">
    <property type="entry name" value="adh_short"/>
    <property type="match status" value="1"/>
</dbReference>
<evidence type="ECO:0000313" key="4">
    <source>
        <dbReference type="Proteomes" id="UP001245370"/>
    </source>
</evidence>
<gene>
    <name evidence="2" type="ORF">GGQ86_005098</name>
    <name evidence="1" type="ORF">XFLAVUS301_42200</name>
</gene>
<dbReference type="EMBL" id="BSDO01000007">
    <property type="protein sequence ID" value="GLI24546.1"/>
    <property type="molecule type" value="Genomic_DNA"/>
</dbReference>
<accession>A0A9W6CR03</accession>
<dbReference type="PANTHER" id="PTHR43544">
    <property type="entry name" value="SHORT-CHAIN DEHYDROGENASE/REDUCTASE"/>
    <property type="match status" value="1"/>
</dbReference>
<dbReference type="AlphaFoldDB" id="A0A9W6CR03"/>
<evidence type="ECO:0000313" key="3">
    <source>
        <dbReference type="Proteomes" id="UP001144397"/>
    </source>
</evidence>
<dbReference type="InterPro" id="IPR051468">
    <property type="entry name" value="Fungal_SecMetab_SDRs"/>
</dbReference>